<protein>
    <submittedName>
        <fullName evidence="1">Uncharacterized protein</fullName>
    </submittedName>
</protein>
<gene>
    <name evidence="1" type="ORF">WFZ85_15335</name>
</gene>
<organism evidence="1 2">
    <name type="scientific">Flavobacterium aureirubrum</name>
    <dbReference type="NCBI Taxonomy" id="3133147"/>
    <lineage>
        <taxon>Bacteria</taxon>
        <taxon>Pseudomonadati</taxon>
        <taxon>Bacteroidota</taxon>
        <taxon>Flavobacteriia</taxon>
        <taxon>Flavobacteriales</taxon>
        <taxon>Flavobacteriaceae</taxon>
        <taxon>Flavobacterium</taxon>
    </lineage>
</organism>
<evidence type="ECO:0000313" key="2">
    <source>
        <dbReference type="Proteomes" id="UP001460072"/>
    </source>
</evidence>
<reference evidence="1 2" key="1">
    <citation type="submission" date="2024-03" db="EMBL/GenBank/DDBJ databases">
        <title>Two novel species of the genus Flavobacterium exhibiting potentially degradation of complex polysaccharides.</title>
        <authorList>
            <person name="Lian X."/>
        </authorList>
    </citation>
    <scope>NUCLEOTIDE SEQUENCE [LARGE SCALE GENOMIC DNA]</scope>
    <source>
        <strain evidence="2">j3</strain>
    </source>
</reference>
<dbReference type="EMBL" id="JBCGDO010000039">
    <property type="protein sequence ID" value="MEM0543979.1"/>
    <property type="molecule type" value="Genomic_DNA"/>
</dbReference>
<sequence>MKEVDEDAEIVSFAYLFEQENGLRKNEISNFSKRKVNSSNVFKTALQNEFEKNEENYKTIANVLEAKTSKGALARTSATIANDLASLLVSEELQIFYPFDSEYEDDDTSVEEFYVSYDPLNNAQTNTGYKFHVGLTDIDVVDGMSNDFLDDNPVYVIVPIDPCDIPGRPCGFTELQPAPLDPNNELLPSGNQFLINNPGGFTGGNTGGTGSNNNNNNTVPTTTLLTANTNHNNIPESDIISSYIPRIQINGTSWMGFGGTHQKLRFFRGTTDGAVTQNADGTITATGTKYTIKDFRCKRKYVKRKKRWLGFDAEFDPDWNMTENTQVMAVFSLHHISATASAELTAKSGFKVEGGEIKPHTEASGSVKINFSLGSSKFRSNAEMSRRMILATIVGPGTTGRTINNNGVQYNVKKIGIVDYYFKHFYTDL</sequence>
<accession>A0ABU9NAQ7</accession>
<dbReference type="Proteomes" id="UP001460072">
    <property type="component" value="Unassembled WGS sequence"/>
</dbReference>
<proteinExistence type="predicted"/>
<comment type="caution">
    <text evidence="1">The sequence shown here is derived from an EMBL/GenBank/DDBJ whole genome shotgun (WGS) entry which is preliminary data.</text>
</comment>
<name>A0ABU9NAQ7_9FLAO</name>
<keyword evidence="2" id="KW-1185">Reference proteome</keyword>
<dbReference type="RefSeq" id="WP_342697145.1">
    <property type="nucleotide sequence ID" value="NZ_JBCGDO010000039.1"/>
</dbReference>
<evidence type="ECO:0000313" key="1">
    <source>
        <dbReference type="EMBL" id="MEM0543979.1"/>
    </source>
</evidence>